<dbReference type="Proteomes" id="UP000324638">
    <property type="component" value="Unassembled WGS sequence"/>
</dbReference>
<feature type="transmembrane region" description="Helical" evidence="2">
    <location>
        <begin position="59"/>
        <end position="79"/>
    </location>
</feature>
<dbReference type="CDD" id="cd00118">
    <property type="entry name" value="LysM"/>
    <property type="match status" value="1"/>
</dbReference>
<evidence type="ECO:0000256" key="2">
    <source>
        <dbReference type="SAM" id="Phobius"/>
    </source>
</evidence>
<dbReference type="PANTHER" id="PTHR21666">
    <property type="entry name" value="PEPTIDASE-RELATED"/>
    <property type="match status" value="1"/>
</dbReference>
<dbReference type="GO" id="GO:0004222">
    <property type="term" value="F:metalloendopeptidase activity"/>
    <property type="evidence" value="ECO:0007669"/>
    <property type="project" value="TreeGrafter"/>
</dbReference>
<dbReference type="Pfam" id="PF01551">
    <property type="entry name" value="Peptidase_M23"/>
    <property type="match status" value="1"/>
</dbReference>
<dbReference type="AlphaFoldDB" id="A0A5C8D842"/>
<dbReference type="InterPro" id="IPR018392">
    <property type="entry name" value="LysM"/>
</dbReference>
<dbReference type="InterPro" id="IPR016047">
    <property type="entry name" value="M23ase_b-sheet_dom"/>
</dbReference>
<name>A0A5C8D842_9SPIR</name>
<dbReference type="CDD" id="cd12797">
    <property type="entry name" value="M23_peptidase"/>
    <property type="match status" value="1"/>
</dbReference>
<dbReference type="EMBL" id="SAXU01000001">
    <property type="protein sequence ID" value="TXJ21118.1"/>
    <property type="molecule type" value="Genomic_DNA"/>
</dbReference>
<comment type="caution">
    <text evidence="4">The sequence shown here is derived from an EMBL/GenBank/DDBJ whole genome shotgun (WGS) entry which is preliminary data.</text>
</comment>
<evidence type="ECO:0000313" key="4">
    <source>
        <dbReference type="EMBL" id="TXJ21118.1"/>
    </source>
</evidence>
<keyword evidence="2" id="KW-1133">Transmembrane helix</keyword>
<evidence type="ECO:0000256" key="1">
    <source>
        <dbReference type="ARBA" id="ARBA00022729"/>
    </source>
</evidence>
<dbReference type="InterPro" id="IPR036779">
    <property type="entry name" value="LysM_dom_sf"/>
</dbReference>
<proteinExistence type="predicted"/>
<dbReference type="Pfam" id="PF01476">
    <property type="entry name" value="LysM"/>
    <property type="match status" value="2"/>
</dbReference>
<dbReference type="SUPFAM" id="SSF51261">
    <property type="entry name" value="Duplicated hybrid motif"/>
    <property type="match status" value="1"/>
</dbReference>
<protein>
    <submittedName>
        <fullName evidence="4">M23 family metallopeptidase</fullName>
    </submittedName>
</protein>
<dbReference type="Gene3D" id="3.10.350.10">
    <property type="entry name" value="LysM domain"/>
    <property type="match status" value="2"/>
</dbReference>
<keyword evidence="1" id="KW-0732">Signal</keyword>
<dbReference type="PROSITE" id="PS51782">
    <property type="entry name" value="LYSM"/>
    <property type="match status" value="2"/>
</dbReference>
<reference evidence="4 5" key="1">
    <citation type="journal article" date="1992" name="Lakartidningen">
        <title>[Penicillin V and not amoxicillin is the first choice preparation in acute otitis].</title>
        <authorList>
            <person name="Kamme C."/>
            <person name="Lundgren K."/>
            <person name="Prellner K."/>
        </authorList>
    </citation>
    <scope>NUCLEOTIDE SEQUENCE [LARGE SCALE GENOMIC DNA]</scope>
    <source>
        <strain evidence="4 5">513A</strain>
    </source>
</reference>
<dbReference type="RefSeq" id="WP_147739133.1">
    <property type="nucleotide sequence ID" value="NZ_SAXU01000001.1"/>
</dbReference>
<feature type="domain" description="LysM" evidence="3">
    <location>
        <begin position="160"/>
        <end position="204"/>
    </location>
</feature>
<keyword evidence="2" id="KW-0812">Transmembrane</keyword>
<feature type="domain" description="LysM" evidence="3">
    <location>
        <begin position="210"/>
        <end position="254"/>
    </location>
</feature>
<keyword evidence="2" id="KW-0472">Membrane</keyword>
<evidence type="ECO:0000259" key="3">
    <source>
        <dbReference type="PROSITE" id="PS51782"/>
    </source>
</evidence>
<dbReference type="SMART" id="SM00257">
    <property type="entry name" value="LysM"/>
    <property type="match status" value="2"/>
</dbReference>
<sequence length="406" mass="46147">MRNMKIKYTKILKSYKKNIARKNFKKNILLLFEYIKYKLEFFLENINLPNVLNLFKNKIFLSVSVIAFIILFNISIFAIKNKSNNNFYFNKKFDNSDKTYRKILSEMNPETNDIIENYLPKIPQITSIANIDGKVSEIFYDYISSDNTLNSDGVIGVKYEEYTIGEGENLTTISRKIGVNLDTLVSVNKITNANKLKPGQKIIIPNRNGLLYTIKQNENIEDVASKYDIQLNRILAFNKIDEISDIEIGDDIFLPGAKYTLDERIEKFGQMFSLPVTVTRISSLFGYRVHPITKARTKHTGVDIPGSLNTPVYAARKGKVIFAGYSGGYGNLVIVRHDKGYTTYYGHLNKITTKIGANVGVGIMIGRMGSTGNSTGSHLHFEVRRNGEALNPIDFIPIRKFLAKRK</sequence>
<organism evidence="4 5">
    <name type="scientific">Brachyspira aalborgi</name>
    <dbReference type="NCBI Taxonomy" id="29522"/>
    <lineage>
        <taxon>Bacteria</taxon>
        <taxon>Pseudomonadati</taxon>
        <taxon>Spirochaetota</taxon>
        <taxon>Spirochaetia</taxon>
        <taxon>Brachyspirales</taxon>
        <taxon>Brachyspiraceae</taxon>
        <taxon>Brachyspira</taxon>
    </lineage>
</organism>
<dbReference type="InterPro" id="IPR011055">
    <property type="entry name" value="Dup_hybrid_motif"/>
</dbReference>
<dbReference type="PANTHER" id="PTHR21666:SF289">
    <property type="entry name" value="L-ALA--D-GLU ENDOPEPTIDASE"/>
    <property type="match status" value="1"/>
</dbReference>
<dbReference type="InterPro" id="IPR050570">
    <property type="entry name" value="Cell_wall_metabolism_enzyme"/>
</dbReference>
<gene>
    <name evidence="4" type="ORF">EPJ79_08305</name>
</gene>
<dbReference type="Gene3D" id="2.70.70.10">
    <property type="entry name" value="Glucose Permease (Domain IIA)"/>
    <property type="match status" value="1"/>
</dbReference>
<evidence type="ECO:0000313" key="5">
    <source>
        <dbReference type="Proteomes" id="UP000324638"/>
    </source>
</evidence>
<accession>A0A5C8D842</accession>